<dbReference type="AlphaFoldDB" id="A0A8R7U683"/>
<keyword evidence="3" id="KW-1185">Reference proteome</keyword>
<evidence type="ECO:0000313" key="2">
    <source>
        <dbReference type="EnsemblPlants" id="TuG1812G0400001941.01.T03.cds402472"/>
    </source>
</evidence>
<name>A0A8R7U683_TRIUA</name>
<feature type="compositionally biased region" description="Polar residues" evidence="1">
    <location>
        <begin position="11"/>
        <end position="25"/>
    </location>
</feature>
<protein>
    <submittedName>
        <fullName evidence="2">Uncharacterized protein</fullName>
    </submittedName>
</protein>
<dbReference type="Proteomes" id="UP000015106">
    <property type="component" value="Chromosome 4"/>
</dbReference>
<organism evidence="2 3">
    <name type="scientific">Triticum urartu</name>
    <name type="common">Red wild einkorn</name>
    <name type="synonym">Crithodium urartu</name>
    <dbReference type="NCBI Taxonomy" id="4572"/>
    <lineage>
        <taxon>Eukaryota</taxon>
        <taxon>Viridiplantae</taxon>
        <taxon>Streptophyta</taxon>
        <taxon>Embryophyta</taxon>
        <taxon>Tracheophyta</taxon>
        <taxon>Spermatophyta</taxon>
        <taxon>Magnoliopsida</taxon>
        <taxon>Liliopsida</taxon>
        <taxon>Poales</taxon>
        <taxon>Poaceae</taxon>
        <taxon>BOP clade</taxon>
        <taxon>Pooideae</taxon>
        <taxon>Triticodae</taxon>
        <taxon>Triticeae</taxon>
        <taxon>Triticinae</taxon>
        <taxon>Triticum</taxon>
    </lineage>
</organism>
<evidence type="ECO:0000256" key="1">
    <source>
        <dbReference type="SAM" id="MobiDB-lite"/>
    </source>
</evidence>
<reference evidence="2" key="3">
    <citation type="submission" date="2022-06" db="UniProtKB">
        <authorList>
            <consortium name="EnsemblPlants"/>
        </authorList>
    </citation>
    <scope>IDENTIFICATION</scope>
</reference>
<dbReference type="Gramene" id="TuG1812G0400001941.01.T02">
    <property type="protein sequence ID" value="TuG1812G0400001941.01.T02.cds402472"/>
    <property type="gene ID" value="TuG1812G0400001941.01"/>
</dbReference>
<reference evidence="3" key="1">
    <citation type="journal article" date="2013" name="Nature">
        <title>Draft genome of the wheat A-genome progenitor Triticum urartu.</title>
        <authorList>
            <person name="Ling H.Q."/>
            <person name="Zhao S."/>
            <person name="Liu D."/>
            <person name="Wang J."/>
            <person name="Sun H."/>
            <person name="Zhang C."/>
            <person name="Fan H."/>
            <person name="Li D."/>
            <person name="Dong L."/>
            <person name="Tao Y."/>
            <person name="Gao C."/>
            <person name="Wu H."/>
            <person name="Li Y."/>
            <person name="Cui Y."/>
            <person name="Guo X."/>
            <person name="Zheng S."/>
            <person name="Wang B."/>
            <person name="Yu K."/>
            <person name="Liang Q."/>
            <person name="Yang W."/>
            <person name="Lou X."/>
            <person name="Chen J."/>
            <person name="Feng M."/>
            <person name="Jian J."/>
            <person name="Zhang X."/>
            <person name="Luo G."/>
            <person name="Jiang Y."/>
            <person name="Liu J."/>
            <person name="Wang Z."/>
            <person name="Sha Y."/>
            <person name="Zhang B."/>
            <person name="Wu H."/>
            <person name="Tang D."/>
            <person name="Shen Q."/>
            <person name="Xue P."/>
            <person name="Zou S."/>
            <person name="Wang X."/>
            <person name="Liu X."/>
            <person name="Wang F."/>
            <person name="Yang Y."/>
            <person name="An X."/>
            <person name="Dong Z."/>
            <person name="Zhang K."/>
            <person name="Zhang X."/>
            <person name="Luo M.C."/>
            <person name="Dvorak J."/>
            <person name="Tong Y."/>
            <person name="Wang J."/>
            <person name="Yang H."/>
            <person name="Li Z."/>
            <person name="Wang D."/>
            <person name="Zhang A."/>
            <person name="Wang J."/>
        </authorList>
    </citation>
    <scope>NUCLEOTIDE SEQUENCE</scope>
    <source>
        <strain evidence="3">cv. G1812</strain>
    </source>
</reference>
<dbReference type="EnsemblPlants" id="TuG1812G0400001941.01.T02">
    <property type="protein sequence ID" value="TuG1812G0400001941.01.T02.cds402472"/>
    <property type="gene ID" value="TuG1812G0400001941.01"/>
</dbReference>
<dbReference type="EnsemblPlants" id="TuG1812G0400001941.01.T03">
    <property type="protein sequence ID" value="TuG1812G0400001941.01.T03.cds402472"/>
    <property type="gene ID" value="TuG1812G0400001941.01"/>
</dbReference>
<reference evidence="2" key="2">
    <citation type="submission" date="2018-03" db="EMBL/GenBank/DDBJ databases">
        <title>The Triticum urartu genome reveals the dynamic nature of wheat genome evolution.</title>
        <authorList>
            <person name="Ling H."/>
            <person name="Ma B."/>
            <person name="Shi X."/>
            <person name="Liu H."/>
            <person name="Dong L."/>
            <person name="Sun H."/>
            <person name="Cao Y."/>
            <person name="Gao Q."/>
            <person name="Zheng S."/>
            <person name="Li Y."/>
            <person name="Yu Y."/>
            <person name="Du H."/>
            <person name="Qi M."/>
            <person name="Li Y."/>
            <person name="Yu H."/>
            <person name="Cui Y."/>
            <person name="Wang N."/>
            <person name="Chen C."/>
            <person name="Wu H."/>
            <person name="Zhao Y."/>
            <person name="Zhang J."/>
            <person name="Li Y."/>
            <person name="Zhou W."/>
            <person name="Zhang B."/>
            <person name="Hu W."/>
            <person name="Eijk M."/>
            <person name="Tang J."/>
            <person name="Witsenboer H."/>
            <person name="Zhao S."/>
            <person name="Li Z."/>
            <person name="Zhang A."/>
            <person name="Wang D."/>
            <person name="Liang C."/>
        </authorList>
    </citation>
    <scope>NUCLEOTIDE SEQUENCE [LARGE SCALE GENOMIC DNA]</scope>
    <source>
        <strain evidence="2">cv. G1812</strain>
    </source>
</reference>
<dbReference type="EnsemblPlants" id="TuG1812G0400001941.01.T01">
    <property type="protein sequence ID" value="TuG1812G0400001941.01.T01.cds402472"/>
    <property type="gene ID" value="TuG1812G0400001941.01"/>
</dbReference>
<sequence length="139" mass="14765">TGTGEKKIAQPRTSRPPNLISTGSATPPPTLPSPRAAGHTPPSSVTTAYPPPIGIPPIQKSIHPVLSLISKSSLPAASLRSCAPAPLPHRAPDQAVVCRQHPRIWPPLTFPMGCTSQRRRPCQAPPLEDEILSMPTVFK</sequence>
<feature type="region of interest" description="Disordered" evidence="1">
    <location>
        <begin position="1"/>
        <end position="52"/>
    </location>
</feature>
<evidence type="ECO:0000313" key="3">
    <source>
        <dbReference type="Proteomes" id="UP000015106"/>
    </source>
</evidence>
<dbReference type="Gramene" id="TuG1812G0400001941.01.T01">
    <property type="protein sequence ID" value="TuG1812G0400001941.01.T01.cds402472"/>
    <property type="gene ID" value="TuG1812G0400001941.01"/>
</dbReference>
<accession>A0A8R7U683</accession>
<proteinExistence type="predicted"/>
<dbReference type="Gramene" id="TuG1812G0400001941.01.T03">
    <property type="protein sequence ID" value="TuG1812G0400001941.01.T03.cds402472"/>
    <property type="gene ID" value="TuG1812G0400001941.01"/>
</dbReference>